<feature type="non-terminal residue" evidence="2">
    <location>
        <position position="1"/>
    </location>
</feature>
<feature type="compositionally biased region" description="Basic residues" evidence="1">
    <location>
        <begin position="155"/>
        <end position="165"/>
    </location>
</feature>
<evidence type="ECO:0000256" key="1">
    <source>
        <dbReference type="SAM" id="MobiDB-lite"/>
    </source>
</evidence>
<feature type="compositionally biased region" description="Low complexity" evidence="1">
    <location>
        <begin position="401"/>
        <end position="411"/>
    </location>
</feature>
<protein>
    <submittedName>
        <fullName evidence="2">Amidohydrolase</fullName>
    </submittedName>
</protein>
<dbReference type="EMBL" id="CADCWE010000032">
    <property type="protein sequence ID" value="CAA9526785.1"/>
    <property type="molecule type" value="Genomic_DNA"/>
</dbReference>
<feature type="compositionally biased region" description="Basic and acidic residues" evidence="1">
    <location>
        <begin position="86"/>
        <end position="105"/>
    </location>
</feature>
<feature type="compositionally biased region" description="Basic residues" evidence="1">
    <location>
        <begin position="261"/>
        <end position="275"/>
    </location>
</feature>
<dbReference type="GO" id="GO:0016787">
    <property type="term" value="F:hydrolase activity"/>
    <property type="evidence" value="ECO:0007669"/>
    <property type="project" value="UniProtKB-KW"/>
</dbReference>
<feature type="compositionally biased region" description="Basic and acidic residues" evidence="1">
    <location>
        <begin position="286"/>
        <end position="304"/>
    </location>
</feature>
<sequence length="411" mass="44176">DPAGTPTATVRDRRRTLGPADRGRRGGRPRRRVARRPGRGGRRGPGGRGRAGVGPEPSDPNDRRDESDRDPRSGRSAHPRLLGRHLLGDRARPDLGPDRGHDLARRRQRRGLHLARVPALRRRTGPDPHLRPLKPVLDRAGGAELGVRQPGLLQRRPRPDHRRGQPRPDPGDQGPDRRQHHARRRDPAAGVGAGTGRPGRVAPDDPHRQRPAGAGRGRAVAAPRRRADPLLHRRRHADPGPRRQGQSGDQAAPRAGADPRHRPRRRVVLLRRRRGAAGPGGAAGRDLLRHPPDQRPGTDVRPADHPLQIPQPRHEPAGRDRARHQPPGGGDAAAGSGQPGPRQRRRPGAVSDRGRRLHLPRRGDGRPPGHPAPGQHPDPDRGRGTRTGAGAAAGPMGGAAGAPAAGGRVPL</sequence>
<feature type="compositionally biased region" description="Basic residues" evidence="1">
    <location>
        <begin position="25"/>
        <end position="42"/>
    </location>
</feature>
<feature type="compositionally biased region" description="Basic residues" evidence="1">
    <location>
        <begin position="106"/>
        <end position="123"/>
    </location>
</feature>
<dbReference type="AlphaFoldDB" id="A0A6J4TLR1"/>
<proteinExistence type="predicted"/>
<gene>
    <name evidence="2" type="ORF">AVDCRST_MAG73-476</name>
</gene>
<feature type="compositionally biased region" description="Basic and acidic residues" evidence="1">
    <location>
        <begin position="60"/>
        <end position="73"/>
    </location>
</feature>
<evidence type="ECO:0000313" key="2">
    <source>
        <dbReference type="EMBL" id="CAA9526785.1"/>
    </source>
</evidence>
<name>A0A6J4TLR1_9BACT</name>
<feature type="non-terminal residue" evidence="2">
    <location>
        <position position="411"/>
    </location>
</feature>
<keyword evidence="2" id="KW-0378">Hydrolase</keyword>
<feature type="compositionally biased region" description="Basic and acidic residues" evidence="1">
    <location>
        <begin position="225"/>
        <end position="241"/>
    </location>
</feature>
<feature type="compositionally biased region" description="Low complexity" evidence="1">
    <location>
        <begin position="211"/>
        <end position="222"/>
    </location>
</feature>
<organism evidence="2">
    <name type="scientific">uncultured Thermomicrobiales bacterium</name>
    <dbReference type="NCBI Taxonomy" id="1645740"/>
    <lineage>
        <taxon>Bacteria</taxon>
        <taxon>Pseudomonadati</taxon>
        <taxon>Thermomicrobiota</taxon>
        <taxon>Thermomicrobia</taxon>
        <taxon>Thermomicrobiales</taxon>
        <taxon>environmental samples</taxon>
    </lineage>
</organism>
<reference evidence="2" key="1">
    <citation type="submission" date="2020-02" db="EMBL/GenBank/DDBJ databases">
        <authorList>
            <person name="Meier V. D."/>
        </authorList>
    </citation>
    <scope>NUCLEOTIDE SEQUENCE</scope>
    <source>
        <strain evidence="2">AVDCRST_MAG73</strain>
    </source>
</reference>
<feature type="region of interest" description="Disordered" evidence="1">
    <location>
        <begin position="1"/>
        <end position="411"/>
    </location>
</feature>
<feature type="compositionally biased region" description="Gly residues" evidence="1">
    <location>
        <begin position="43"/>
        <end position="52"/>
    </location>
</feature>
<accession>A0A6J4TLR1</accession>